<accession>G4RED1</accession>
<evidence type="ECO:0000313" key="2">
    <source>
        <dbReference type="Proteomes" id="UP000008850"/>
    </source>
</evidence>
<organism evidence="1 2">
    <name type="scientific">Pelagibacterium halotolerans (strain DSM 22347 / JCM 15775 / CGMCC 1.7692 / B2)</name>
    <dbReference type="NCBI Taxonomy" id="1082931"/>
    <lineage>
        <taxon>Bacteria</taxon>
        <taxon>Pseudomonadati</taxon>
        <taxon>Pseudomonadota</taxon>
        <taxon>Alphaproteobacteria</taxon>
        <taxon>Hyphomicrobiales</taxon>
        <taxon>Devosiaceae</taxon>
        <taxon>Pelagibacterium</taxon>
    </lineage>
</organism>
<sequence length="52" mass="6437">MVVIVRQDRAFDTSFLKFSWLQWTFRVAIFWAQPERSRLQAGCFRVRRRLYP</sequence>
<dbReference type="STRING" id="1082931.KKY_2871"/>
<name>G4RED1_PELHB</name>
<dbReference type="KEGG" id="phl:KKY_2871"/>
<dbReference type="Proteomes" id="UP000008850">
    <property type="component" value="Chromosome"/>
</dbReference>
<keyword evidence="2" id="KW-1185">Reference proteome</keyword>
<proteinExistence type="predicted"/>
<reference evidence="1 2" key="1">
    <citation type="journal article" date="2012" name="J. Bacteriol.">
        <title>Complete genome sequence of Pelagibacterium halotolerans B2T.</title>
        <authorList>
            <person name="Huo Y.Y."/>
            <person name="Cheng H."/>
            <person name="Han X.F."/>
            <person name="Jiang X.W."/>
            <person name="Sun C."/>
            <person name="Zhang X.Q."/>
            <person name="Zhu X.F."/>
            <person name="Liu Y.F."/>
            <person name="Li P.F."/>
            <person name="Ni P.X."/>
            <person name="Wu M."/>
        </authorList>
    </citation>
    <scope>NUCLEOTIDE SEQUENCE [LARGE SCALE GENOMIC DNA]</scope>
    <source>
        <strain evidence="2">DSM 22347 / JCM 15775 / CGMCC 1.7692 / B2</strain>
    </source>
</reference>
<gene>
    <name evidence="1" type="ordered locus">KKY_2871</name>
</gene>
<dbReference type="AlphaFoldDB" id="G4RED1"/>
<dbReference type="HOGENOM" id="CLU_3082946_0_0_5"/>
<protein>
    <submittedName>
        <fullName evidence="1">Uncharacterized protein</fullName>
    </submittedName>
</protein>
<evidence type="ECO:0000313" key="1">
    <source>
        <dbReference type="EMBL" id="AEQ52876.1"/>
    </source>
</evidence>
<dbReference type="EMBL" id="CP003075">
    <property type="protein sequence ID" value="AEQ52876.1"/>
    <property type="molecule type" value="Genomic_DNA"/>
</dbReference>